<keyword evidence="21" id="KW-1185">Reference proteome</keyword>
<dbReference type="GO" id="GO:0007268">
    <property type="term" value="P:chemical synaptic transmission"/>
    <property type="evidence" value="ECO:0007669"/>
    <property type="project" value="TreeGrafter"/>
</dbReference>
<accession>A0A7L3PYL9</accession>
<keyword evidence="3" id="KW-1003">Cell membrane</keyword>
<evidence type="ECO:0000259" key="19">
    <source>
        <dbReference type="Pfam" id="PF03522"/>
    </source>
</evidence>
<dbReference type="EMBL" id="VZUI01003654">
    <property type="protein sequence ID" value="NXU96274.1"/>
    <property type="molecule type" value="Genomic_DNA"/>
</dbReference>
<keyword evidence="5" id="KW-0597">Phosphoprotein</keyword>
<feature type="domain" description="SLC12A transporter C-terminal" evidence="19">
    <location>
        <begin position="649"/>
        <end position="727"/>
    </location>
</feature>
<dbReference type="GO" id="GO:0006884">
    <property type="term" value="P:cell volume homeostasis"/>
    <property type="evidence" value="ECO:0007669"/>
    <property type="project" value="TreeGrafter"/>
</dbReference>
<dbReference type="GO" id="GO:0015379">
    <property type="term" value="F:potassium:chloride symporter activity"/>
    <property type="evidence" value="ECO:0007669"/>
    <property type="project" value="InterPro"/>
</dbReference>
<evidence type="ECO:0000256" key="16">
    <source>
        <dbReference type="SAM" id="MobiDB-lite"/>
    </source>
</evidence>
<evidence type="ECO:0000256" key="12">
    <source>
        <dbReference type="ARBA" id="ARBA00023180"/>
    </source>
</evidence>
<feature type="non-terminal residue" evidence="20">
    <location>
        <position position="1"/>
    </location>
</feature>
<evidence type="ECO:0000256" key="9">
    <source>
        <dbReference type="ARBA" id="ARBA00022989"/>
    </source>
</evidence>
<dbReference type="PANTHER" id="PTHR11827">
    <property type="entry name" value="SOLUTE CARRIER FAMILY 12, CATION COTRANSPORTERS"/>
    <property type="match status" value="1"/>
</dbReference>
<dbReference type="Pfam" id="PF00324">
    <property type="entry name" value="AA_permease"/>
    <property type="match status" value="1"/>
</dbReference>
<dbReference type="GO" id="GO:0055064">
    <property type="term" value="P:chloride ion homeostasis"/>
    <property type="evidence" value="ECO:0007669"/>
    <property type="project" value="TreeGrafter"/>
</dbReference>
<evidence type="ECO:0000256" key="11">
    <source>
        <dbReference type="ARBA" id="ARBA00023136"/>
    </source>
</evidence>
<dbReference type="Pfam" id="PF03522">
    <property type="entry name" value="SLC12"/>
    <property type="match status" value="3"/>
</dbReference>
<feature type="domain" description="SLC12A transporter C-terminal" evidence="19">
    <location>
        <begin position="283"/>
        <end position="401"/>
    </location>
</feature>
<keyword evidence="7" id="KW-0769">Symport</keyword>
<dbReference type="GO" id="GO:1990573">
    <property type="term" value="P:potassium ion import across plasma membrane"/>
    <property type="evidence" value="ECO:0007669"/>
    <property type="project" value="TreeGrafter"/>
</dbReference>
<comment type="catalytic activity">
    <reaction evidence="15">
        <text>K(+)(in) + chloride(in) = K(+)(out) + chloride(out)</text>
        <dbReference type="Rhea" id="RHEA:72427"/>
        <dbReference type="ChEBI" id="CHEBI:17996"/>
        <dbReference type="ChEBI" id="CHEBI:29103"/>
    </reaction>
</comment>
<evidence type="ECO:0000256" key="10">
    <source>
        <dbReference type="ARBA" id="ARBA00023065"/>
    </source>
</evidence>
<feature type="region of interest" description="Disordered" evidence="16">
    <location>
        <begin position="520"/>
        <end position="567"/>
    </location>
</feature>
<evidence type="ECO:0000256" key="5">
    <source>
        <dbReference type="ARBA" id="ARBA00022553"/>
    </source>
</evidence>
<dbReference type="InterPro" id="IPR004842">
    <property type="entry name" value="SLC12A_fam"/>
</dbReference>
<evidence type="ECO:0000256" key="7">
    <source>
        <dbReference type="ARBA" id="ARBA00022847"/>
    </source>
</evidence>
<name>A0A7L3PYL9_9SYLV</name>
<feature type="compositionally biased region" description="Acidic residues" evidence="16">
    <location>
        <begin position="553"/>
        <end position="562"/>
    </location>
</feature>
<feature type="non-terminal residue" evidence="20">
    <location>
        <position position="727"/>
    </location>
</feature>
<dbReference type="Gene3D" id="1.20.1740.10">
    <property type="entry name" value="Amino acid/polyamine transporter I"/>
    <property type="match status" value="1"/>
</dbReference>
<dbReference type="GO" id="GO:0005886">
    <property type="term" value="C:plasma membrane"/>
    <property type="evidence" value="ECO:0007669"/>
    <property type="project" value="UniProtKB-SubCell"/>
</dbReference>
<keyword evidence="12" id="KW-0325">Glycoprotein</keyword>
<comment type="subcellular location">
    <subcellularLocation>
        <location evidence="1">Cell membrane</location>
        <topology evidence="1">Multi-pass membrane protein</topology>
    </subcellularLocation>
</comment>
<dbReference type="InterPro" id="IPR004841">
    <property type="entry name" value="AA-permease/SLC12A_dom"/>
</dbReference>
<feature type="domain" description="Amino acid permease/ SLC12A" evidence="18">
    <location>
        <begin position="7"/>
        <end position="269"/>
    </location>
</feature>
<evidence type="ECO:0000256" key="17">
    <source>
        <dbReference type="SAM" id="Phobius"/>
    </source>
</evidence>
<dbReference type="PANTHER" id="PTHR11827:SF54">
    <property type="entry name" value="SOLUTE CARRIER FAMILY 12 MEMBER 5"/>
    <property type="match status" value="1"/>
</dbReference>
<evidence type="ECO:0000256" key="2">
    <source>
        <dbReference type="ARBA" id="ARBA00022448"/>
    </source>
</evidence>
<evidence type="ECO:0000256" key="14">
    <source>
        <dbReference type="ARBA" id="ARBA00046331"/>
    </source>
</evidence>
<sequence>HHPLSPGIMAGSNRSGDLRDAQKSIPTGTILAIATTSAVYISSVVLFGACIEGVVLRDKFGEAVNGNLVVGTLAWPSPWVIVIGSFFSTCGAGLQSLTGAPRLLQAISRDGIVPFLRVFGHGKANGEPTWALLLTACICEIGILIASLDEVAPILSMFFLMCYMFVNLACAVQTLLRTPNWRPRFRYYHWTLSFLGMSLCLALMFICSWYYALVAMLIAGLIYKYIEYRGAEKEWGDGIRGLSLSAARYALLRLEEGPPHTKNWRPQLLVLVRGDQEQNVVHPQLLSFTSQLKAGKGLTIVASVLEGTFLDNHPQAQRAEESIRRLMEAEKVKGFCQVVISSNLRDGMSHLIQSSGLGGLQHNTVLVGWPRSWRQKEDHQTWRNFIELVRETTAGHLALLVAKNVAMFPGNQERFSEGHIDVWWIVHDGGMLMLLPFLLRQHKVWRKCKMRIFTVAQMDDNSIQMKKDLTTFLYHLRITAEVEVVEMHESDISAYTYEKTLVMEQRSQILKQMHLTKNEREREIQSITDESRGSIRRKNPANTRLRLNVPEEQAADGEEKPEEEVRGCTRHSHAGSWPQALPTIPLFPLQVQLIHDKNATTFSSSSQSPGDEVEAAPEKVHLTWTKEKSVAEKNKSKSPVSPEGIKDFFNMKPNQSNVRRMHTAVKLNEVIVNKSQDAKLVLLNMPGPPRNRKGDENYMEFLEVLTEHLDRVLLVRGGGREVITIYS</sequence>
<feature type="transmembrane region" description="Helical" evidence="17">
    <location>
        <begin position="29"/>
        <end position="56"/>
    </location>
</feature>
<dbReference type="InterPro" id="IPR000076">
    <property type="entry name" value="KCL_cotranspt"/>
</dbReference>
<evidence type="ECO:0000256" key="8">
    <source>
        <dbReference type="ARBA" id="ARBA00022958"/>
    </source>
</evidence>
<evidence type="ECO:0000256" key="6">
    <source>
        <dbReference type="ARBA" id="ARBA00022692"/>
    </source>
</evidence>
<evidence type="ECO:0000256" key="4">
    <source>
        <dbReference type="ARBA" id="ARBA00022538"/>
    </source>
</evidence>
<protein>
    <submittedName>
        <fullName evidence="20">S12A5 protein</fullName>
    </submittedName>
</protein>
<organism evidence="20 21">
    <name type="scientific">Cettia cetti</name>
    <dbReference type="NCBI Taxonomy" id="68486"/>
    <lineage>
        <taxon>Eukaryota</taxon>
        <taxon>Metazoa</taxon>
        <taxon>Chordata</taxon>
        <taxon>Craniata</taxon>
        <taxon>Vertebrata</taxon>
        <taxon>Euteleostomi</taxon>
        <taxon>Archelosauria</taxon>
        <taxon>Archosauria</taxon>
        <taxon>Dinosauria</taxon>
        <taxon>Saurischia</taxon>
        <taxon>Theropoda</taxon>
        <taxon>Coelurosauria</taxon>
        <taxon>Aves</taxon>
        <taxon>Neognathae</taxon>
        <taxon>Neoaves</taxon>
        <taxon>Telluraves</taxon>
        <taxon>Australaves</taxon>
        <taxon>Passeriformes</taxon>
        <taxon>Sylvioidea</taxon>
        <taxon>Sylviidae</taxon>
        <taxon>Acrocephalinae</taxon>
        <taxon>Cettia</taxon>
    </lineage>
</organism>
<feature type="transmembrane region" description="Helical" evidence="17">
    <location>
        <begin position="154"/>
        <end position="176"/>
    </location>
</feature>
<keyword evidence="4" id="KW-0633">Potassium transport</keyword>
<dbReference type="GO" id="GO:0045202">
    <property type="term" value="C:synapse"/>
    <property type="evidence" value="ECO:0007669"/>
    <property type="project" value="GOC"/>
</dbReference>
<keyword evidence="13" id="KW-0868">Chloride</keyword>
<evidence type="ECO:0000313" key="20">
    <source>
        <dbReference type="EMBL" id="NXU96274.1"/>
    </source>
</evidence>
<evidence type="ECO:0000256" key="3">
    <source>
        <dbReference type="ARBA" id="ARBA00022475"/>
    </source>
</evidence>
<dbReference type="GO" id="GO:0055075">
    <property type="term" value="P:potassium ion homeostasis"/>
    <property type="evidence" value="ECO:0007669"/>
    <property type="project" value="TreeGrafter"/>
</dbReference>
<evidence type="ECO:0000256" key="15">
    <source>
        <dbReference type="ARBA" id="ARBA00047825"/>
    </source>
</evidence>
<keyword evidence="9 17" id="KW-1133">Transmembrane helix</keyword>
<evidence type="ECO:0000256" key="13">
    <source>
        <dbReference type="ARBA" id="ARBA00023214"/>
    </source>
</evidence>
<gene>
    <name evidence="20" type="primary">Slc12a5</name>
    <name evidence="20" type="ORF">CETCET_R13928</name>
</gene>
<dbReference type="Proteomes" id="UP000524451">
    <property type="component" value="Unassembled WGS sequence"/>
</dbReference>
<dbReference type="InterPro" id="IPR018491">
    <property type="entry name" value="SLC12_C"/>
</dbReference>
<keyword evidence="6 17" id="KW-0812">Transmembrane</keyword>
<dbReference type="AlphaFoldDB" id="A0A7L3PYL9"/>
<feature type="domain" description="SLC12A transporter C-terminal" evidence="19">
    <location>
        <begin position="412"/>
        <end position="546"/>
    </location>
</feature>
<evidence type="ECO:0000259" key="18">
    <source>
        <dbReference type="Pfam" id="PF00324"/>
    </source>
</evidence>
<dbReference type="PRINTS" id="PR01081">
    <property type="entry name" value="KCLTRNSPORT"/>
</dbReference>
<reference evidence="20 21" key="1">
    <citation type="submission" date="2019-09" db="EMBL/GenBank/DDBJ databases">
        <title>Bird 10,000 Genomes (B10K) Project - Family phase.</title>
        <authorList>
            <person name="Zhang G."/>
        </authorList>
    </citation>
    <scope>NUCLEOTIDE SEQUENCE [LARGE SCALE GENOMIC DNA]</scope>
    <source>
        <strain evidence="20">OUT-0056</strain>
        <tissue evidence="20">Blood</tissue>
    </source>
</reference>
<feature type="transmembrane region" description="Helical" evidence="17">
    <location>
        <begin position="188"/>
        <end position="212"/>
    </location>
</feature>
<feature type="compositionally biased region" description="Basic and acidic residues" evidence="16">
    <location>
        <begin position="520"/>
        <end position="533"/>
    </location>
</feature>
<comment type="caution">
    <text evidence="20">The sequence shown here is derived from an EMBL/GenBank/DDBJ whole genome shotgun (WGS) entry which is preliminary data.</text>
</comment>
<proteinExistence type="inferred from homology"/>
<comment type="similarity">
    <text evidence="14">Belongs to the SLC12A transporter family. K/Cl co-transporter subfamily.</text>
</comment>
<evidence type="ECO:0000256" key="1">
    <source>
        <dbReference type="ARBA" id="ARBA00004651"/>
    </source>
</evidence>
<keyword evidence="11 17" id="KW-0472">Membrane</keyword>
<keyword evidence="2" id="KW-0813">Transport</keyword>
<keyword evidence="8" id="KW-0630">Potassium</keyword>
<evidence type="ECO:0000313" key="21">
    <source>
        <dbReference type="Proteomes" id="UP000524451"/>
    </source>
</evidence>
<keyword evidence="10" id="KW-0406">Ion transport</keyword>